<dbReference type="Pfam" id="PF05699">
    <property type="entry name" value="Dimer_Tnp_hAT"/>
    <property type="match status" value="1"/>
</dbReference>
<comment type="caution">
    <text evidence="3">The sequence shown here is derived from an EMBL/GenBank/DDBJ whole genome shotgun (WGS) entry which is preliminary data.</text>
</comment>
<feature type="domain" description="HAT C-terminal dimerisation" evidence="2">
    <location>
        <begin position="88"/>
        <end position="150"/>
    </location>
</feature>
<dbReference type="EMBL" id="CAJQZP010000081">
    <property type="protein sequence ID" value="CAG4937029.1"/>
    <property type="molecule type" value="Genomic_DNA"/>
</dbReference>
<protein>
    <submittedName>
        <fullName evidence="3">(apollo) hypothetical protein</fullName>
    </submittedName>
</protein>
<evidence type="ECO:0000313" key="3">
    <source>
        <dbReference type="EMBL" id="CAG4937029.1"/>
    </source>
</evidence>
<evidence type="ECO:0000259" key="2">
    <source>
        <dbReference type="Pfam" id="PF05699"/>
    </source>
</evidence>
<feature type="region of interest" description="Disordered" evidence="1">
    <location>
        <begin position="23"/>
        <end position="42"/>
    </location>
</feature>
<dbReference type="Proteomes" id="UP000691718">
    <property type="component" value="Unassembled WGS sequence"/>
</dbReference>
<dbReference type="PANTHER" id="PTHR47611:SF3">
    <property type="entry name" value="HAT C-TERMINAL DIMERISATION DOMAIN-CONTAINING PROTEIN"/>
    <property type="match status" value="1"/>
</dbReference>
<gene>
    <name evidence="3" type="ORF">PAPOLLO_LOCUS1314</name>
</gene>
<dbReference type="OrthoDB" id="1607513at2759"/>
<dbReference type="PANTHER" id="PTHR47611">
    <property type="entry name" value="HAT DIMERISATION DOMAIN, C-TERMINAL"/>
    <property type="match status" value="1"/>
</dbReference>
<sequence length="155" mass="17399">MLSAKDGVRRELGSLILDYNNKTDAPSSDSIPKSEQVTTKKPGISDFLKQRRTESGVPNAAASAVNILRMYMEIEIDSGREDRRTEVAGTYWKTNKHLAPLNNMALKYLSVPATSVPSKRMFSTSGYFLSLRRNRLLGDAVDQLYFIHQNCDLII</sequence>
<accession>A0A8S3W2Q2</accession>
<dbReference type="AlphaFoldDB" id="A0A8S3W2Q2"/>
<reference evidence="3" key="1">
    <citation type="submission" date="2021-04" db="EMBL/GenBank/DDBJ databases">
        <authorList>
            <person name="Tunstrom K."/>
        </authorList>
    </citation>
    <scope>NUCLEOTIDE SEQUENCE</scope>
</reference>
<dbReference type="GO" id="GO:0046983">
    <property type="term" value="F:protein dimerization activity"/>
    <property type="evidence" value="ECO:0007669"/>
    <property type="project" value="InterPro"/>
</dbReference>
<evidence type="ECO:0000256" key="1">
    <source>
        <dbReference type="SAM" id="MobiDB-lite"/>
    </source>
</evidence>
<proteinExistence type="predicted"/>
<keyword evidence="4" id="KW-1185">Reference proteome</keyword>
<name>A0A8S3W2Q2_PARAO</name>
<dbReference type="InterPro" id="IPR008906">
    <property type="entry name" value="HATC_C_dom"/>
</dbReference>
<evidence type="ECO:0000313" key="4">
    <source>
        <dbReference type="Proteomes" id="UP000691718"/>
    </source>
</evidence>
<organism evidence="3 4">
    <name type="scientific">Parnassius apollo</name>
    <name type="common">Apollo butterfly</name>
    <name type="synonym">Papilio apollo</name>
    <dbReference type="NCBI Taxonomy" id="110799"/>
    <lineage>
        <taxon>Eukaryota</taxon>
        <taxon>Metazoa</taxon>
        <taxon>Ecdysozoa</taxon>
        <taxon>Arthropoda</taxon>
        <taxon>Hexapoda</taxon>
        <taxon>Insecta</taxon>
        <taxon>Pterygota</taxon>
        <taxon>Neoptera</taxon>
        <taxon>Endopterygota</taxon>
        <taxon>Lepidoptera</taxon>
        <taxon>Glossata</taxon>
        <taxon>Ditrysia</taxon>
        <taxon>Papilionoidea</taxon>
        <taxon>Papilionidae</taxon>
        <taxon>Parnassiinae</taxon>
        <taxon>Parnassini</taxon>
        <taxon>Parnassius</taxon>
        <taxon>Parnassius</taxon>
    </lineage>
</organism>
<feature type="compositionally biased region" description="Polar residues" evidence="1">
    <location>
        <begin position="23"/>
        <end position="39"/>
    </location>
</feature>